<evidence type="ECO:0000256" key="1">
    <source>
        <dbReference type="SAM" id="Phobius"/>
    </source>
</evidence>
<sequence length="132" mass="14888">MMIMHFKRNAWMGLVLMIGLIVGTLYKVNQGQSYFLVDWLQQLPNGDKLGHTIIFGVLTFVLNLTLLGKSVKLGVSMNLALLLVGLFAVIEEFSQLFIVSRNFDLLDLACDGLGMWIFYRLSKRVLADGDPY</sequence>
<evidence type="ECO:0000313" key="3">
    <source>
        <dbReference type="EMBL" id="GLQ33358.1"/>
    </source>
</evidence>
<keyword evidence="1" id="KW-0472">Membrane</keyword>
<evidence type="ECO:0000259" key="2">
    <source>
        <dbReference type="Pfam" id="PF04892"/>
    </source>
</evidence>
<dbReference type="EMBL" id="BSNM01000026">
    <property type="protein sequence ID" value="GLQ33358.1"/>
    <property type="molecule type" value="Genomic_DNA"/>
</dbReference>
<reference evidence="3" key="2">
    <citation type="submission" date="2023-01" db="EMBL/GenBank/DDBJ databases">
        <title>Draft genome sequence of Litoribrevibacter albus strain NBRC 110071.</title>
        <authorList>
            <person name="Sun Q."/>
            <person name="Mori K."/>
        </authorList>
    </citation>
    <scope>NUCLEOTIDE SEQUENCE</scope>
    <source>
        <strain evidence="3">NBRC 110071</strain>
    </source>
</reference>
<comment type="caution">
    <text evidence="3">The sequence shown here is derived from an EMBL/GenBank/DDBJ whole genome shotgun (WGS) entry which is preliminary data.</text>
</comment>
<accession>A0AA37W9D9</accession>
<dbReference type="Pfam" id="PF04892">
    <property type="entry name" value="VanZ"/>
    <property type="match status" value="1"/>
</dbReference>
<name>A0AA37W9D9_9GAMM</name>
<keyword evidence="4" id="KW-1185">Reference proteome</keyword>
<gene>
    <name evidence="3" type="ORF">GCM10007876_38380</name>
</gene>
<feature type="transmembrane region" description="Helical" evidence="1">
    <location>
        <begin position="49"/>
        <end position="67"/>
    </location>
</feature>
<feature type="transmembrane region" description="Helical" evidence="1">
    <location>
        <begin position="79"/>
        <end position="98"/>
    </location>
</feature>
<keyword evidence="1" id="KW-1133">Transmembrane helix</keyword>
<organism evidence="3 4">
    <name type="scientific">Litoribrevibacter albus</name>
    <dbReference type="NCBI Taxonomy" id="1473156"/>
    <lineage>
        <taxon>Bacteria</taxon>
        <taxon>Pseudomonadati</taxon>
        <taxon>Pseudomonadota</taxon>
        <taxon>Gammaproteobacteria</taxon>
        <taxon>Oceanospirillales</taxon>
        <taxon>Oceanospirillaceae</taxon>
        <taxon>Litoribrevibacter</taxon>
    </lineage>
</organism>
<protein>
    <recommendedName>
        <fullName evidence="2">VanZ-like domain-containing protein</fullName>
    </recommendedName>
</protein>
<dbReference type="Proteomes" id="UP001161389">
    <property type="component" value="Unassembled WGS sequence"/>
</dbReference>
<proteinExistence type="predicted"/>
<keyword evidence="1" id="KW-0812">Transmembrane</keyword>
<dbReference type="InterPro" id="IPR006976">
    <property type="entry name" value="VanZ-like"/>
</dbReference>
<evidence type="ECO:0000313" key="4">
    <source>
        <dbReference type="Proteomes" id="UP001161389"/>
    </source>
</evidence>
<dbReference type="AlphaFoldDB" id="A0AA37W9D9"/>
<feature type="domain" description="VanZ-like" evidence="2">
    <location>
        <begin position="41"/>
        <end position="121"/>
    </location>
</feature>
<dbReference type="NCBIfam" id="NF037970">
    <property type="entry name" value="vanZ_1"/>
    <property type="match status" value="1"/>
</dbReference>
<reference evidence="3" key="1">
    <citation type="journal article" date="2014" name="Int. J. Syst. Evol. Microbiol.">
        <title>Complete genome sequence of Corynebacterium casei LMG S-19264T (=DSM 44701T), isolated from a smear-ripened cheese.</title>
        <authorList>
            <consortium name="US DOE Joint Genome Institute (JGI-PGF)"/>
            <person name="Walter F."/>
            <person name="Albersmeier A."/>
            <person name="Kalinowski J."/>
            <person name="Ruckert C."/>
        </authorList>
    </citation>
    <scope>NUCLEOTIDE SEQUENCE</scope>
    <source>
        <strain evidence="3">NBRC 110071</strain>
    </source>
</reference>